<evidence type="ECO:0000256" key="2">
    <source>
        <dbReference type="SAM" id="MobiDB-lite"/>
    </source>
</evidence>
<feature type="compositionally biased region" description="Low complexity" evidence="2">
    <location>
        <begin position="1764"/>
        <end position="1784"/>
    </location>
</feature>
<feature type="region of interest" description="Disordered" evidence="2">
    <location>
        <begin position="1082"/>
        <end position="1107"/>
    </location>
</feature>
<dbReference type="PANTHER" id="PTHR46774">
    <property type="entry name" value="CHROMATIN MODIFICATION-RELATED PROTEIN EAF1 A-RELATED"/>
    <property type="match status" value="1"/>
</dbReference>
<feature type="compositionally biased region" description="Polar residues" evidence="2">
    <location>
        <begin position="1436"/>
        <end position="1459"/>
    </location>
</feature>
<dbReference type="InterPro" id="IPR001005">
    <property type="entry name" value="SANT/Myb"/>
</dbReference>
<feature type="region of interest" description="Disordered" evidence="2">
    <location>
        <begin position="827"/>
        <end position="948"/>
    </location>
</feature>
<dbReference type="PROSITE" id="PS51204">
    <property type="entry name" value="HSA"/>
    <property type="match status" value="1"/>
</dbReference>
<keyword evidence="6" id="KW-1185">Reference proteome</keyword>
<dbReference type="PANTHER" id="PTHR46774:SF3">
    <property type="entry name" value="CHROMATIN MODIFICATION-RELATED PROTEIN EAF1 A-RELATED"/>
    <property type="match status" value="1"/>
</dbReference>
<feature type="region of interest" description="Disordered" evidence="2">
    <location>
        <begin position="1799"/>
        <end position="1830"/>
    </location>
</feature>
<feature type="compositionally biased region" description="Low complexity" evidence="2">
    <location>
        <begin position="1546"/>
        <end position="1583"/>
    </location>
</feature>
<evidence type="ECO:0000313" key="5">
    <source>
        <dbReference type="EMBL" id="CAK9163450.1"/>
    </source>
</evidence>
<organism evidence="5 6">
    <name type="scientific">Ilex paraguariensis</name>
    <name type="common">yerba mate</name>
    <dbReference type="NCBI Taxonomy" id="185542"/>
    <lineage>
        <taxon>Eukaryota</taxon>
        <taxon>Viridiplantae</taxon>
        <taxon>Streptophyta</taxon>
        <taxon>Embryophyta</taxon>
        <taxon>Tracheophyta</taxon>
        <taxon>Spermatophyta</taxon>
        <taxon>Magnoliopsida</taxon>
        <taxon>eudicotyledons</taxon>
        <taxon>Gunneridae</taxon>
        <taxon>Pentapetalae</taxon>
        <taxon>asterids</taxon>
        <taxon>campanulids</taxon>
        <taxon>Aquifoliales</taxon>
        <taxon>Aquifoliaceae</taxon>
        <taxon>Ilex</taxon>
    </lineage>
</organism>
<dbReference type="EMBL" id="CAUOFW020004036">
    <property type="protein sequence ID" value="CAK9163450.1"/>
    <property type="molecule type" value="Genomic_DNA"/>
</dbReference>
<feature type="compositionally biased region" description="Basic and acidic residues" evidence="2">
    <location>
        <begin position="930"/>
        <end position="945"/>
    </location>
</feature>
<proteinExistence type="predicted"/>
<feature type="region of interest" description="Disordered" evidence="2">
    <location>
        <begin position="1436"/>
        <end position="1502"/>
    </location>
</feature>
<feature type="compositionally biased region" description="Low complexity" evidence="2">
    <location>
        <begin position="1083"/>
        <end position="1095"/>
    </location>
</feature>
<keyword evidence="1" id="KW-0156">Chromatin regulator</keyword>
<feature type="region of interest" description="Disordered" evidence="2">
    <location>
        <begin position="1540"/>
        <end position="1641"/>
    </location>
</feature>
<accession>A0ABC8T2L8</accession>
<evidence type="ECO:0000259" key="4">
    <source>
        <dbReference type="PROSITE" id="PS51204"/>
    </source>
</evidence>
<name>A0ABC8T2L8_9AQUA</name>
<dbReference type="Pfam" id="PF13921">
    <property type="entry name" value="Myb_DNA-bind_6"/>
    <property type="match status" value="1"/>
</dbReference>
<feature type="compositionally biased region" description="Polar residues" evidence="2">
    <location>
        <begin position="834"/>
        <end position="844"/>
    </location>
</feature>
<evidence type="ECO:0000313" key="6">
    <source>
        <dbReference type="Proteomes" id="UP001642360"/>
    </source>
</evidence>
<feature type="region of interest" description="Disordered" evidence="2">
    <location>
        <begin position="1850"/>
        <end position="1921"/>
    </location>
</feature>
<feature type="region of interest" description="Disordered" evidence="2">
    <location>
        <begin position="463"/>
        <end position="489"/>
    </location>
</feature>
<feature type="compositionally biased region" description="Polar residues" evidence="2">
    <location>
        <begin position="1747"/>
        <end position="1756"/>
    </location>
</feature>
<reference evidence="5 6" key="1">
    <citation type="submission" date="2024-02" db="EMBL/GenBank/DDBJ databases">
        <authorList>
            <person name="Vignale AGUSTIN F."/>
            <person name="Sosa J E."/>
            <person name="Modenutti C."/>
        </authorList>
    </citation>
    <scope>NUCLEOTIDE SEQUENCE [LARGE SCALE GENOMIC DNA]</scope>
</reference>
<feature type="compositionally biased region" description="Low complexity" evidence="2">
    <location>
        <begin position="1617"/>
        <end position="1640"/>
    </location>
</feature>
<dbReference type="SMART" id="SM00717">
    <property type="entry name" value="SANT"/>
    <property type="match status" value="1"/>
</dbReference>
<feature type="compositionally biased region" description="Polar residues" evidence="2">
    <location>
        <begin position="916"/>
        <end position="929"/>
    </location>
</feature>
<feature type="region of interest" description="Disordered" evidence="2">
    <location>
        <begin position="1690"/>
        <end position="1784"/>
    </location>
</feature>
<dbReference type="GO" id="GO:0006325">
    <property type="term" value="P:chromatin organization"/>
    <property type="evidence" value="ECO:0007669"/>
    <property type="project" value="UniProtKB-KW"/>
</dbReference>
<dbReference type="PROSITE" id="PS50090">
    <property type="entry name" value="MYB_LIKE"/>
    <property type="match status" value="1"/>
</dbReference>
<feature type="region of interest" description="Disordered" evidence="2">
    <location>
        <begin position="188"/>
        <end position="290"/>
    </location>
</feature>
<dbReference type="InterPro" id="IPR044798">
    <property type="entry name" value="EAF1A/B"/>
</dbReference>
<feature type="compositionally biased region" description="Polar residues" evidence="2">
    <location>
        <begin position="1729"/>
        <end position="1739"/>
    </location>
</feature>
<feature type="compositionally biased region" description="Polar residues" evidence="2">
    <location>
        <begin position="852"/>
        <end position="880"/>
    </location>
</feature>
<dbReference type="Pfam" id="PF07529">
    <property type="entry name" value="HSA"/>
    <property type="match status" value="1"/>
</dbReference>
<comment type="caution">
    <text evidence="5">The sequence shown here is derived from an EMBL/GenBank/DDBJ whole genome shotgun (WGS) entry which is preliminary data.</text>
</comment>
<feature type="domain" description="HSA" evidence="4">
    <location>
        <begin position="560"/>
        <end position="634"/>
    </location>
</feature>
<feature type="compositionally biased region" description="Polar residues" evidence="2">
    <location>
        <begin position="1599"/>
        <end position="1613"/>
    </location>
</feature>
<gene>
    <name evidence="5" type="ORF">ILEXP_LOCUS32496</name>
</gene>
<feature type="compositionally biased region" description="Basic residues" evidence="2">
    <location>
        <begin position="188"/>
        <end position="197"/>
    </location>
</feature>
<protein>
    <submittedName>
        <fullName evidence="5">Uncharacterized protein</fullName>
    </submittedName>
</protein>
<sequence>MHGCSTGSALVNAEVDSMGGVVEGGVRSGTKASPQQAAIEMAQAELRQEYDVREERRRELEFLEKGGNPLDFKLGTAASVSVQSTSLTNQHHEPFVTSEAKGSFALTASPHGDSVESSGRLGAPPVCEPNSADNLMLFDAENEFLGGERNYVHPSRSKIVPSEQFSQLDGNQNAKKLANSAVFDLPKKAYKRRYRSRPNRDGARSSSNDVVPSRAGHSSYLPSRNGRRDPKGLVTVADNQKEQIVSTNCDPPRSPNDADTPKRLWDNQPSQADSQETPIEMASEAPESVGGREQAVSVGLECVPCVTTTKVDNLVGYGQMNGLSCQKGDRKNVSIEGQNNSVAFDKKGLDSDSSCTHTSRSIDGNNDSERCTNLLNIDSNGNIKERLLASERMPNMEGDELVADKTEIKANDSCVLVNDDINSICQSNQGNGSIIKTQEELNGSILGLQNDVKGPIVIEGMEPDGVNGSETESKPSFLLGESSIPHSENACPDTLQNSVDFSNQELPETKSSVRVPNVAAEHHTCSGEQPSVVNEADEDSILEEARIIEAKRKRIAELSVSAQPEENHRKSHWDFVIEEMAWLANDFSQERLWKISAAARLGYQAAFSSRLRFEEQNSRWKQKNVALTLAKAIMDFWHSVEEKGNELELQCSVRGYAVRFLKENGSHVPQGQVECQTTPDWMSDLGILDTWEDSLMEENLFYTVPAGAMETYRKSIESYLIQCEKTGSSMHEEVETSIQDTVPDNACEEDEGETSTYYLPGAFEGSRALKFAQKKRKNLPKAYSARSYEVGADLPFLHCLEKKVGTQQSMLMGKQSANSLNVSIPTKRMRTASRQRVISPFSTGTYGGVQAPNKTDASSGDTNSFQDDQSTFHGGSQVPNSMEVESMGDFEKQSPFDSLEISTKTKKKKKKHLGSSYDQRWQLDSNFQNEQRDYSKKRPESHHLESNGSSGLFVQHIMKKPKMMKQSLDNSFDNLTPMVGSIPSPAASQMSNMSNPNKFIKMLGGRDRSRKAKGLKMSAGQTGLGSPWSLFEDQALVVLVHDMGPNWEFVSDAVNSSLQFKCIFRKPKECKERHKILMDRTAGDGADSAEDSGSSQPYPSTLPGIPKGSARQLFQRLQGPMVEDTLKSHFDNIIMIGQKHPHRMTQNNNQDPKQLQQPHGSHTIALSQVFPNNLNGGPILTPLDLCDATASSPDVHAPVYQGHHSTEVGIPNQSTVAQFLPASSVQGSSNMVLGSNYSSPSGPVNSSVRYGIPRSASLSIDEQQRMQQYNQMSSGKNIQQSGLSVPGSLPGSDRGVRMLPGGNGMGIMCGLNRSMPMTRPAFQGISSSTMLNSGSVLSSGMVAMPSPVNMHPCGLNRSMPMTRPAFQGISSSTMLNSGSVLSSGMVAMPSPVNMHPGSFSGQGNSMLRPRDALHLMRPSQSPDSQRQMMVPDLQMQVSQGNSQGVPSFGGLSSSFSNQTAPPPVPSYLIHHQQPHPMSPQPTHAHSNSHHPQAPNHPPSMQHQACAIRLAKERHLTQHMLQRPQQQQQQQFDVSNALMPHVPPQAQLPISSPLQNSSQIQSQITSPPLSLSSLTPTSSMTPMSQNQQKHQMPPHGLGRSAQTGGSGLTNQMGKQRQRQSPQLQLLQQAGRQHPQSQSQQQNKLLKGVGRGNIMMHQNLPVDPSLLNGIAPTPGSQSTEKGEQVMHLMQGQGLYSGPGLTPVQASKPLMPPHCSNQSQPQQKISKQLQQMPSNADNSNQGHVRPDASGHSSSTSHQVVPSLAMTSSHHQQPQPQNHSKLVNQSQQNLQRVLQQNRQVNADPANKLQSRDAQADQNPVSNSSQKVISSTGAPQWKASEPLFASGMRNPVTNCAGSEPIPVASHGPGPRQSSGSLSPLGHDVDAQWQQQPSQLPPPSPPQTQQQQQQQSPQQQLPPHHHQPQTQLLQAGSGSFWTCPVWIGIPSKKQCTDEGHHSITIRTQMVTTSDYDKEFTEGMLDLARAKFWLYVHNHCPELGGDRDRCRGDSYHCYMAKACAKFCEYKFCDVYERE</sequence>
<feature type="compositionally biased region" description="Low complexity" evidence="2">
    <location>
        <begin position="1715"/>
        <end position="1728"/>
    </location>
</feature>
<dbReference type="SMART" id="SM00573">
    <property type="entry name" value="HSA"/>
    <property type="match status" value="1"/>
</dbReference>
<dbReference type="InterPro" id="IPR014012">
    <property type="entry name" value="HSA_dom"/>
</dbReference>
<dbReference type="Proteomes" id="UP001642360">
    <property type="component" value="Unassembled WGS sequence"/>
</dbReference>
<feature type="compositionally biased region" description="Polar residues" evidence="2">
    <location>
        <begin position="267"/>
        <end position="277"/>
    </location>
</feature>
<feature type="compositionally biased region" description="Low complexity" evidence="2">
    <location>
        <begin position="1470"/>
        <end position="1483"/>
    </location>
</feature>
<evidence type="ECO:0000256" key="1">
    <source>
        <dbReference type="ARBA" id="ARBA00022853"/>
    </source>
</evidence>
<feature type="compositionally biased region" description="Basic residues" evidence="2">
    <location>
        <begin position="904"/>
        <end position="913"/>
    </location>
</feature>
<feature type="compositionally biased region" description="Low complexity" evidence="2">
    <location>
        <begin position="1897"/>
        <end position="1921"/>
    </location>
</feature>
<dbReference type="CDD" id="cd00167">
    <property type="entry name" value="SANT"/>
    <property type="match status" value="1"/>
</dbReference>
<feature type="domain" description="Myb-like" evidence="3">
    <location>
        <begin position="1026"/>
        <end position="1078"/>
    </location>
</feature>
<feature type="compositionally biased region" description="Polar residues" evidence="2">
    <location>
        <begin position="1811"/>
        <end position="1829"/>
    </location>
</feature>
<evidence type="ECO:0000259" key="3">
    <source>
        <dbReference type="PROSITE" id="PS50090"/>
    </source>
</evidence>